<accession>A0A938YE43</accession>
<dbReference type="RefSeq" id="WP_205259039.1">
    <property type="nucleotide sequence ID" value="NZ_JAERWK010000003.1"/>
</dbReference>
<evidence type="ECO:0000313" key="1">
    <source>
        <dbReference type="EMBL" id="MBM9466083.1"/>
    </source>
</evidence>
<organism evidence="1 2">
    <name type="scientific">Nakamurella leprariae</name>
    <dbReference type="NCBI Taxonomy" id="2803911"/>
    <lineage>
        <taxon>Bacteria</taxon>
        <taxon>Bacillati</taxon>
        <taxon>Actinomycetota</taxon>
        <taxon>Actinomycetes</taxon>
        <taxon>Nakamurellales</taxon>
        <taxon>Nakamurellaceae</taxon>
        <taxon>Nakamurella</taxon>
    </lineage>
</organism>
<reference evidence="1" key="1">
    <citation type="submission" date="2021-01" db="EMBL/GenBank/DDBJ databases">
        <title>YIM 132084 draft genome.</title>
        <authorList>
            <person name="An D."/>
        </authorList>
    </citation>
    <scope>NUCLEOTIDE SEQUENCE</scope>
    <source>
        <strain evidence="1">YIM 132084</strain>
    </source>
</reference>
<comment type="caution">
    <text evidence="1">The sequence shown here is derived from an EMBL/GenBank/DDBJ whole genome shotgun (WGS) entry which is preliminary data.</text>
</comment>
<proteinExistence type="predicted"/>
<dbReference type="InterPro" id="IPR010982">
    <property type="entry name" value="Lambda_DNA-bd_dom_sf"/>
</dbReference>
<name>A0A938YE43_9ACTN</name>
<dbReference type="InterPro" id="IPR001387">
    <property type="entry name" value="Cro/C1-type_HTH"/>
</dbReference>
<sequence length="185" mass="20669">MPRPNKPRSISAERNLAARIATEREKRGWNYEVLADHMARVGCAMHPSALYKIEKGTPARRITVDELVGFSKVFDNFDLNQMVALEPDLVRASDLVQLLALAWSLMDDALEEAEKARVKGVEVAEDLFNHIRDHDIDPESVLVELRRMVGQLFFAGLLADQAGTPKPAVQRLIDRLEALKGGEPS</sequence>
<gene>
    <name evidence="1" type="ORF">JL106_02165</name>
</gene>
<dbReference type="CDD" id="cd00093">
    <property type="entry name" value="HTH_XRE"/>
    <property type="match status" value="1"/>
</dbReference>
<protein>
    <submittedName>
        <fullName evidence="1">Helix-turn-helix transcriptional regulator</fullName>
    </submittedName>
</protein>
<dbReference type="EMBL" id="JAERWK010000003">
    <property type="protein sequence ID" value="MBM9466083.1"/>
    <property type="molecule type" value="Genomic_DNA"/>
</dbReference>
<keyword evidence="2" id="KW-1185">Reference proteome</keyword>
<dbReference type="Gene3D" id="1.10.260.40">
    <property type="entry name" value="lambda repressor-like DNA-binding domains"/>
    <property type="match status" value="1"/>
</dbReference>
<dbReference type="GO" id="GO:0003677">
    <property type="term" value="F:DNA binding"/>
    <property type="evidence" value="ECO:0007669"/>
    <property type="project" value="InterPro"/>
</dbReference>
<evidence type="ECO:0000313" key="2">
    <source>
        <dbReference type="Proteomes" id="UP000663792"/>
    </source>
</evidence>
<dbReference type="AlphaFoldDB" id="A0A938YE43"/>
<dbReference type="Proteomes" id="UP000663792">
    <property type="component" value="Unassembled WGS sequence"/>
</dbReference>